<dbReference type="EMBL" id="UYRR01031061">
    <property type="protein sequence ID" value="VDK44855.1"/>
    <property type="molecule type" value="Genomic_DNA"/>
</dbReference>
<keyword evidence="5 7" id="KW-0472">Membrane</keyword>
<accession>A0A158PNF7</accession>
<feature type="transmembrane region" description="Helical" evidence="7">
    <location>
        <begin position="1197"/>
        <end position="1218"/>
    </location>
</feature>
<dbReference type="GO" id="GO:0045879">
    <property type="term" value="P:negative regulation of smoothened signaling pathway"/>
    <property type="evidence" value="ECO:0007669"/>
    <property type="project" value="TreeGrafter"/>
</dbReference>
<protein>
    <submittedName>
        <fullName evidence="11">Protein patched homolog 2 (inferred by orthology to a human protein)</fullName>
    </submittedName>
</protein>
<feature type="transmembrane region" description="Helical" evidence="7">
    <location>
        <begin position="791"/>
        <end position="812"/>
    </location>
</feature>
<feature type="transmembrane region" description="Helical" evidence="7">
    <location>
        <begin position="758"/>
        <end position="779"/>
    </location>
</feature>
<evidence type="ECO:0000313" key="11">
    <source>
        <dbReference type="WBParaSite" id="ASIM_0001187801-mRNA-1"/>
    </source>
</evidence>
<dbReference type="GO" id="GO:0005119">
    <property type="term" value="F:smoothened binding"/>
    <property type="evidence" value="ECO:0007669"/>
    <property type="project" value="TreeGrafter"/>
</dbReference>
<feature type="transmembrane region" description="Helical" evidence="7">
    <location>
        <begin position="1293"/>
        <end position="1313"/>
    </location>
</feature>
<reference evidence="11" key="1">
    <citation type="submission" date="2016-04" db="UniProtKB">
        <authorList>
            <consortium name="WormBaseParasite"/>
        </authorList>
    </citation>
    <scope>IDENTIFICATION</scope>
</reference>
<dbReference type="GO" id="GO:0008158">
    <property type="term" value="F:hedgehog receptor activity"/>
    <property type="evidence" value="ECO:0007669"/>
    <property type="project" value="TreeGrafter"/>
</dbReference>
<dbReference type="GO" id="GO:0018996">
    <property type="term" value="P:molting cycle, collagen and cuticulin-based cuticle"/>
    <property type="evidence" value="ECO:0007669"/>
    <property type="project" value="UniProtKB-ARBA"/>
</dbReference>
<organism evidence="11">
    <name type="scientific">Anisakis simplex</name>
    <name type="common">Herring worm</name>
    <dbReference type="NCBI Taxonomy" id="6269"/>
    <lineage>
        <taxon>Eukaryota</taxon>
        <taxon>Metazoa</taxon>
        <taxon>Ecdysozoa</taxon>
        <taxon>Nematoda</taxon>
        <taxon>Chromadorea</taxon>
        <taxon>Rhabditida</taxon>
        <taxon>Spirurina</taxon>
        <taxon>Ascaridomorpha</taxon>
        <taxon>Ascaridoidea</taxon>
        <taxon>Anisakidae</taxon>
        <taxon>Anisakis</taxon>
        <taxon>Anisakis simplex complex</taxon>
    </lineage>
</organism>
<dbReference type="PANTHER" id="PTHR46022:SF6">
    <property type="entry name" value="PROTEIN PATCHED HOMOLOG 3"/>
    <property type="match status" value="1"/>
</dbReference>
<feature type="transmembrane region" description="Helical" evidence="7">
    <location>
        <begin position="673"/>
        <end position="697"/>
    </location>
</feature>
<evidence type="ECO:0000256" key="5">
    <source>
        <dbReference type="ARBA" id="ARBA00023136"/>
    </source>
</evidence>
<dbReference type="PROSITE" id="PS50156">
    <property type="entry name" value="SSD"/>
    <property type="match status" value="1"/>
</dbReference>
<evidence type="ECO:0000259" key="8">
    <source>
        <dbReference type="PROSITE" id="PS50156"/>
    </source>
</evidence>
<keyword evidence="6" id="KW-0325">Glycoprotein</keyword>
<dbReference type="InterPro" id="IPR000731">
    <property type="entry name" value="SSD"/>
</dbReference>
<dbReference type="SUPFAM" id="SSF82866">
    <property type="entry name" value="Multidrug efflux transporter AcrB transmembrane domain"/>
    <property type="match status" value="2"/>
</dbReference>
<feature type="transmembrane region" description="Helical" evidence="7">
    <location>
        <begin position="908"/>
        <end position="926"/>
    </location>
</feature>
<keyword evidence="4 7" id="KW-1133">Transmembrane helix</keyword>
<dbReference type="Gene3D" id="1.20.1640.10">
    <property type="entry name" value="Multidrug efflux transporter AcrB transmembrane domain"/>
    <property type="match status" value="2"/>
</dbReference>
<dbReference type="WBParaSite" id="ASIM_0001187801-mRNA-1">
    <property type="protein sequence ID" value="ASIM_0001187801-mRNA-1"/>
    <property type="gene ID" value="ASIM_0001187801"/>
</dbReference>
<evidence type="ECO:0000256" key="3">
    <source>
        <dbReference type="ARBA" id="ARBA00022692"/>
    </source>
</evidence>
<sequence length="1528" mass="170935">MARLLLKTPHSQSYHFCPNNAMHASSSDAMLISHDDEHFDEQSEHHQQVQWQAQMHRRHSTYLFTVLDKLLVGKKSSNSANYSEKWRQNFSSRPTWCDADMALQQINRGMATGNRIALYARSFLQSLLYHLGSFVQCWAWTVILIGIGVYLTCTFGLQNVHIETDIVKLWVSQGGRLDEELHFLSRIQQQAQQVAIRTTRLANNHSYVFFTKVHVHPMMVGCCILAFNYATSSLSIITNSVAAPKDPDLPKENGLGGGFQVVIQTPEEVGMNVLTKDALLKHVELMKQISRFSVEMYGENWTLADICFKPPAPTFPKGPLTALPDVQGFISSLPKGNVTWKNLNPSSVLNEVGVLFDLGTIGNFFERAGIGAAYLDRWCIDPLDVECPASAPNAFDRCAALAKFLAWNGARAMDEQIHLDAEVKTEVASTPSNDGSAVISQLFGRKKRDVEKKNNDTEVYDYYAYEDDSDYAAFLNGTKQQKEEPKDNTCDVYGKSFMRWMNENEKRWGEFLTEKEMPVYPDYGQVMTGGCKGFAKKTMNWPEDLIIGGIKRQNHKLLSAEAFQSVFLVSSGHDVYLRFKDAKPELKPNLDTRAWNPFMAHQIVTAWQRNFTKKLYDHPWNNQERNVRQVHPLASTSIADMLEEFSQFKFFIIFVGYFLMFIYAGWSQLKWDGYWLAVDSCVGLGILGVLLVTYASVSGLGLSTWFGIEFNAATTQIVPFLTLGLGVDDMFLLLHNYNDLVHTVKEKEIGILMKETGMSIVITSTNNIIAFMAGTLLPIPALRSFCSQSAILLSFNLVAIMVIYPAFITIDLRRRKSGRRDMGCCCMGSASEKKKLGAESMEIDRKCVIAETSMPSHGYPQPPPPIIHHSTASKHSNDNQKSEAKWYTLQGFLHNYYIPFLKLSSTKAMILVICSSMFVFGCVGLYQSALGLELSDVLPEGTAPAAFLRARERYFSFYPMFAVLKGPNIDYANKQEMIEQYRFDIAKSDFVIKVDGRPSEEYWLSLLRTWLRSLQEHLDKAINESKIDIQTGHILNAQKLSDEAKIAHRLVCSFCMKGAHNLSIHVVIARLTNNISLKIGKIRLVDDSGRINADGFYNYLTGWYNVDNMMYYVSQASFYPNPPAWALTKEEEIVPPAAPLAYSQIPFYLTNLIDTPIIVRMIEEIRSVCDRYTEEGLPNFPMGIAFTFWEQYLHLSWHLFLAICTIAASVFVVISILIFNPWAALMVMVVVVSMTLELAGFMGIAGVKLNPVSAVTLITAVGIGVEFTAHVVLAFLTSLGTKNERMAACMDHMFVPVIHGGLSTLLGIIMLAFSEFEFVVKYFFIVMSALIIIGLINGLALLPVLLSLIGPPCEIRPVNGMNYLPVPPPLNNNNSYLSRTEDSAAEDEGFRNRVSGAFVEMQVNGSAKKETDCEYCYRDSLSTIKEENEVKNRLSFSLLSAISFQNAIVRSCSSPCPLSVAANNAPCSSSTTSTSVCNTPKHISCPSAVVSMTVGAITPQRSTSPLLTSDSQEDFLTPLKFTSAAIRL</sequence>
<feature type="transmembrane region" description="Helical" evidence="7">
    <location>
        <begin position="1319"/>
        <end position="1346"/>
    </location>
</feature>
<evidence type="ECO:0000256" key="4">
    <source>
        <dbReference type="ARBA" id="ARBA00022989"/>
    </source>
</evidence>
<comment type="subcellular location">
    <subcellularLocation>
        <location evidence="1">Membrane</location>
        <topology evidence="1">Multi-pass membrane protein</topology>
    </subcellularLocation>
</comment>
<reference evidence="9 10" key="2">
    <citation type="submission" date="2018-11" db="EMBL/GenBank/DDBJ databases">
        <authorList>
            <consortium name="Pathogen Informatics"/>
        </authorList>
    </citation>
    <scope>NUCLEOTIDE SEQUENCE [LARGE SCALE GENOMIC DNA]</scope>
</reference>
<dbReference type="Proteomes" id="UP000267096">
    <property type="component" value="Unassembled WGS sequence"/>
</dbReference>
<evidence type="ECO:0000256" key="6">
    <source>
        <dbReference type="ARBA" id="ARBA00023180"/>
    </source>
</evidence>
<evidence type="ECO:0000256" key="1">
    <source>
        <dbReference type="ARBA" id="ARBA00004141"/>
    </source>
</evidence>
<feature type="transmembrane region" description="Helical" evidence="7">
    <location>
        <begin position="648"/>
        <end position="666"/>
    </location>
</feature>
<dbReference type="InterPro" id="IPR053958">
    <property type="entry name" value="HMGCR/SNAP/NPC1-like_SSD"/>
</dbReference>
<feature type="transmembrane region" description="Helical" evidence="7">
    <location>
        <begin position="1257"/>
        <end position="1281"/>
    </location>
</feature>
<keyword evidence="3 7" id="KW-0812">Transmembrane</keyword>
<evidence type="ECO:0000313" key="9">
    <source>
        <dbReference type="EMBL" id="VDK44855.1"/>
    </source>
</evidence>
<feature type="transmembrane region" description="Helical" evidence="7">
    <location>
        <begin position="717"/>
        <end position="737"/>
    </location>
</feature>
<feature type="transmembrane region" description="Helical" evidence="7">
    <location>
        <begin position="1225"/>
        <end position="1245"/>
    </location>
</feature>
<evidence type="ECO:0000313" key="10">
    <source>
        <dbReference type="Proteomes" id="UP000267096"/>
    </source>
</evidence>
<evidence type="ECO:0000256" key="7">
    <source>
        <dbReference type="SAM" id="Phobius"/>
    </source>
</evidence>
<proteinExistence type="inferred from homology"/>
<dbReference type="PANTHER" id="PTHR46022">
    <property type="entry name" value="PROTEIN PATCHED"/>
    <property type="match status" value="1"/>
</dbReference>
<dbReference type="FunFam" id="1.20.1640.10:FF:000031">
    <property type="entry name" value="PaTChed family"/>
    <property type="match status" value="1"/>
</dbReference>
<feature type="domain" description="SSD" evidence="8">
    <location>
        <begin position="649"/>
        <end position="810"/>
    </location>
</feature>
<comment type="similarity">
    <text evidence="2">Belongs to the patched family.</text>
</comment>
<dbReference type="GO" id="GO:0005886">
    <property type="term" value="C:plasma membrane"/>
    <property type="evidence" value="ECO:0007669"/>
    <property type="project" value="TreeGrafter"/>
</dbReference>
<dbReference type="GO" id="GO:0097108">
    <property type="term" value="F:hedgehog family protein binding"/>
    <property type="evidence" value="ECO:0007669"/>
    <property type="project" value="TreeGrafter"/>
</dbReference>
<dbReference type="OrthoDB" id="5873834at2759"/>
<keyword evidence="10" id="KW-1185">Reference proteome</keyword>
<dbReference type="Pfam" id="PF12349">
    <property type="entry name" value="Sterol-sensing"/>
    <property type="match status" value="1"/>
</dbReference>
<gene>
    <name evidence="9" type="ORF">ASIM_LOCUS11344</name>
</gene>
<name>A0A158PNF7_ANISI</name>
<evidence type="ECO:0000256" key="2">
    <source>
        <dbReference type="ARBA" id="ARBA00005585"/>
    </source>
</evidence>